<protein>
    <submittedName>
        <fullName evidence="2">Uncharacterized protein</fullName>
    </submittedName>
</protein>
<gene>
    <name evidence="2" type="ORF">HPHPA11_0342</name>
</gene>
<accession>N4T7R7</accession>
<reference evidence="2 3" key="1">
    <citation type="submission" date="2013-02" db="EMBL/GenBank/DDBJ databases">
        <title>Comparative Sequence Analysis of H. pylori Isolates.</title>
        <authorList>
            <person name="Blanchard T.G."/>
            <person name="Czinn S.J."/>
            <person name="McCracken C.M."/>
            <person name="Abolude K.A."/>
            <person name="Shefchek K.S."/>
            <person name="Maroo A.M."/>
            <person name="Santana-Cruz I.S."/>
            <person name="Tallon L.J."/>
            <person name="Ficke F.W.F."/>
        </authorList>
    </citation>
    <scope>NUCLEOTIDE SEQUENCE [LARGE SCALE GENOMIC DNA]</scope>
    <source>
        <strain evidence="2 3">Hp A-11</strain>
    </source>
</reference>
<organism evidence="2 3">
    <name type="scientific">Helicobacter pylori Hp A-11</name>
    <dbReference type="NCBI Taxonomy" id="992035"/>
    <lineage>
        <taxon>Bacteria</taxon>
        <taxon>Pseudomonadati</taxon>
        <taxon>Campylobacterota</taxon>
        <taxon>Epsilonproteobacteria</taxon>
        <taxon>Campylobacterales</taxon>
        <taxon>Helicobacteraceae</taxon>
        <taxon>Helicobacter</taxon>
    </lineage>
</organism>
<evidence type="ECO:0000256" key="1">
    <source>
        <dbReference type="SAM" id="Phobius"/>
    </source>
</evidence>
<name>N4T7R7_HELPX</name>
<proteinExistence type="predicted"/>
<evidence type="ECO:0000313" key="2">
    <source>
        <dbReference type="EMBL" id="ENH59208.1"/>
    </source>
</evidence>
<feature type="transmembrane region" description="Helical" evidence="1">
    <location>
        <begin position="25"/>
        <end position="43"/>
    </location>
</feature>
<dbReference type="AlphaFoldDB" id="N4T7R7"/>
<dbReference type="Proteomes" id="UP000012243">
    <property type="component" value="Unassembled WGS sequence"/>
</dbReference>
<dbReference type="PATRIC" id="fig|992035.3.peg.333"/>
<evidence type="ECO:0000313" key="3">
    <source>
        <dbReference type="Proteomes" id="UP000012243"/>
    </source>
</evidence>
<keyword evidence="1" id="KW-0472">Membrane</keyword>
<sequence length="48" mass="5722">MFCWGLGFFLRKFFKTKEALKTEPFVFLGFIFYFGLFSKIILISKNSL</sequence>
<comment type="caution">
    <text evidence="2">The sequence shown here is derived from an EMBL/GenBank/DDBJ whole genome shotgun (WGS) entry which is preliminary data.</text>
</comment>
<keyword evidence="1" id="KW-1133">Transmembrane helix</keyword>
<keyword evidence="1" id="KW-0812">Transmembrane</keyword>
<dbReference type="EMBL" id="AOTW01000001">
    <property type="protein sequence ID" value="ENH59208.1"/>
    <property type="molecule type" value="Genomic_DNA"/>
</dbReference>